<dbReference type="EMBL" id="QDDR01000014">
    <property type="protein sequence ID" value="PVE45504.1"/>
    <property type="molecule type" value="Genomic_DNA"/>
</dbReference>
<dbReference type="AlphaFoldDB" id="A0A2T7ULG2"/>
<evidence type="ECO:0008006" key="4">
    <source>
        <dbReference type="Google" id="ProtNLM"/>
    </source>
</evidence>
<reference evidence="2 3" key="1">
    <citation type="journal article" date="2011" name="Syst. Appl. Microbiol.">
        <title>Defluviimonas denitrificans gen. nov., sp. nov., and Pararhodobacter aggregans gen. nov., sp. nov., non-phototrophic Rhodobacteraceae from the biofilter of a marine aquaculture.</title>
        <authorList>
            <person name="Foesel B.U."/>
            <person name="Drake H.L."/>
            <person name="Schramm A."/>
        </authorList>
    </citation>
    <scope>NUCLEOTIDE SEQUENCE [LARGE SCALE GENOMIC DNA]</scope>
    <source>
        <strain evidence="2 3">D1-19</strain>
    </source>
</reference>
<sequence length="201" mass="22271">MLRLAALLIALAFAQTAAAQDFPALFRVVNVSAGDVLNIRAEPNARAAIVGRFERTQVGIEVVGLSEDRRWGLVRIDEGIGWTSMRYLQAERSDSWRDGQQTLTCLGTEPFWTFRFFLPNNRAEYVAPDTSFEVRTDAPHLPGTQFPPTLTLPFQGAREGFAVIRNGVCSDGMSDRLYGLEGQIYWRGQAQGLSGCCMLGH</sequence>
<dbReference type="OrthoDB" id="5489750at2"/>
<comment type="caution">
    <text evidence="2">The sequence shown here is derived from an EMBL/GenBank/DDBJ whole genome shotgun (WGS) entry which is preliminary data.</text>
</comment>
<keyword evidence="3" id="KW-1185">Reference proteome</keyword>
<accession>A0A2T7ULG2</accession>
<keyword evidence="1" id="KW-0732">Signal</keyword>
<protein>
    <recommendedName>
        <fullName evidence="4">Peptide-binding protein</fullName>
    </recommendedName>
</protein>
<evidence type="ECO:0000313" key="3">
    <source>
        <dbReference type="Proteomes" id="UP000244810"/>
    </source>
</evidence>
<name>A0A2T7ULG2_9RHOB</name>
<dbReference type="Proteomes" id="UP000244810">
    <property type="component" value="Unassembled WGS sequence"/>
</dbReference>
<proteinExistence type="predicted"/>
<organism evidence="2 3">
    <name type="scientific">Pararhodobacter aggregans</name>
    <dbReference type="NCBI Taxonomy" id="404875"/>
    <lineage>
        <taxon>Bacteria</taxon>
        <taxon>Pseudomonadati</taxon>
        <taxon>Pseudomonadota</taxon>
        <taxon>Alphaproteobacteria</taxon>
        <taxon>Rhodobacterales</taxon>
        <taxon>Paracoccaceae</taxon>
        <taxon>Pararhodobacter</taxon>
    </lineage>
</organism>
<feature type="chain" id="PRO_5015457700" description="Peptide-binding protein" evidence="1">
    <location>
        <begin position="20"/>
        <end position="201"/>
    </location>
</feature>
<gene>
    <name evidence="2" type="ORF">DDE23_21010</name>
</gene>
<dbReference type="RefSeq" id="WP_107754394.1">
    <property type="nucleotide sequence ID" value="NZ_QBKF01000013.1"/>
</dbReference>
<evidence type="ECO:0000313" key="2">
    <source>
        <dbReference type="EMBL" id="PVE45504.1"/>
    </source>
</evidence>
<feature type="signal peptide" evidence="1">
    <location>
        <begin position="1"/>
        <end position="19"/>
    </location>
</feature>
<evidence type="ECO:0000256" key="1">
    <source>
        <dbReference type="SAM" id="SignalP"/>
    </source>
</evidence>
<dbReference type="Gene3D" id="2.30.30.40">
    <property type="entry name" value="SH3 Domains"/>
    <property type="match status" value="1"/>
</dbReference>